<name>A0A421B9A6_9PSEU</name>
<keyword evidence="4 8" id="KW-0812">Transmembrane</keyword>
<keyword evidence="3 9" id="KW-0808">Transferase</keyword>
<reference evidence="9 10" key="1">
    <citation type="submission" date="2018-10" db="EMBL/GenBank/DDBJ databases">
        <title>Genomic Encyclopedia of Archaeal and Bacterial Type Strains, Phase II (KMG-II): from individual species to whole genera.</title>
        <authorList>
            <person name="Goeker M."/>
        </authorList>
    </citation>
    <scope>NUCLEOTIDE SEQUENCE [LARGE SCALE GENOMIC DNA]</scope>
    <source>
        <strain evidence="9 10">DSM 45657</strain>
    </source>
</reference>
<comment type="similarity">
    <text evidence="7">Belongs to the glycosyltransferase 87 family.</text>
</comment>
<feature type="transmembrane region" description="Helical" evidence="8">
    <location>
        <begin position="105"/>
        <end position="126"/>
    </location>
</feature>
<dbReference type="Proteomes" id="UP000282454">
    <property type="component" value="Unassembled WGS sequence"/>
</dbReference>
<dbReference type="EMBL" id="RCDD01000001">
    <property type="protein sequence ID" value="RLK60770.1"/>
    <property type="molecule type" value="Genomic_DNA"/>
</dbReference>
<dbReference type="AlphaFoldDB" id="A0A421B9A6"/>
<comment type="subcellular location">
    <subcellularLocation>
        <location evidence="1">Cell membrane</location>
        <topology evidence="1">Multi-pass membrane protein</topology>
    </subcellularLocation>
</comment>
<organism evidence="9 10">
    <name type="scientific">Actinokineospora cianjurensis</name>
    <dbReference type="NCBI Taxonomy" id="585224"/>
    <lineage>
        <taxon>Bacteria</taxon>
        <taxon>Bacillati</taxon>
        <taxon>Actinomycetota</taxon>
        <taxon>Actinomycetes</taxon>
        <taxon>Pseudonocardiales</taxon>
        <taxon>Pseudonocardiaceae</taxon>
        <taxon>Actinokineospora</taxon>
    </lineage>
</organism>
<evidence type="ECO:0000256" key="2">
    <source>
        <dbReference type="ARBA" id="ARBA00022475"/>
    </source>
</evidence>
<feature type="transmembrane region" description="Helical" evidence="8">
    <location>
        <begin position="337"/>
        <end position="357"/>
    </location>
</feature>
<protein>
    <submittedName>
        <fullName evidence="9">Alpha-1,2-mannosyltransferase</fullName>
    </submittedName>
</protein>
<dbReference type="Pfam" id="PF09594">
    <property type="entry name" value="GT87"/>
    <property type="match status" value="1"/>
</dbReference>
<proteinExistence type="inferred from homology"/>
<evidence type="ECO:0000256" key="7">
    <source>
        <dbReference type="ARBA" id="ARBA00024033"/>
    </source>
</evidence>
<keyword evidence="6 8" id="KW-0472">Membrane</keyword>
<feature type="transmembrane region" description="Helical" evidence="8">
    <location>
        <begin position="75"/>
        <end position="93"/>
    </location>
</feature>
<sequence>MVHLLGRVVPGVFAVLVLVLAVRAEAVDLAVYRAGAEVVLSGGRLYAAPVWRDLAFTYPPFAALVFTPLALVPPLTAKVFAVVGNSALLVFIVRRSWRAAGGRPVVAAVVGFVLLTESVHASIYVGQVNLLLVALVLGDLTGRGRGIGVGIAAGLKLTPLLFVVYLVAVRRFRDAAVTVAVAAATVALGFAVLPADSAAYWLDGMFADPARIYADLTSSHNQSLRGLLLRADLPALWPWTAALVCLLTLVAACRCDRLLATTLVGLCAAAISPWSWGHHWVWIVPLTVVVADRVFRRRHWVWLAPGVLLVATSPWVLALADPPDAAGPAVLTSGPLWFLVGNLYLVLFATVLGLALWTGRSVRGER</sequence>
<dbReference type="GO" id="GO:0016758">
    <property type="term" value="F:hexosyltransferase activity"/>
    <property type="evidence" value="ECO:0007669"/>
    <property type="project" value="InterPro"/>
</dbReference>
<keyword evidence="2" id="KW-1003">Cell membrane</keyword>
<keyword evidence="5 8" id="KW-1133">Transmembrane helix</keyword>
<dbReference type="InterPro" id="IPR018584">
    <property type="entry name" value="GT87"/>
</dbReference>
<evidence type="ECO:0000313" key="10">
    <source>
        <dbReference type="Proteomes" id="UP000282454"/>
    </source>
</evidence>
<accession>A0A421B9A6</accession>
<evidence type="ECO:0000256" key="3">
    <source>
        <dbReference type="ARBA" id="ARBA00022679"/>
    </source>
</evidence>
<dbReference type="OrthoDB" id="9774600at2"/>
<feature type="transmembrane region" description="Helical" evidence="8">
    <location>
        <begin position="236"/>
        <end position="253"/>
    </location>
</feature>
<evidence type="ECO:0000256" key="6">
    <source>
        <dbReference type="ARBA" id="ARBA00023136"/>
    </source>
</evidence>
<dbReference type="GO" id="GO:0005886">
    <property type="term" value="C:plasma membrane"/>
    <property type="evidence" value="ECO:0007669"/>
    <property type="project" value="UniProtKB-SubCell"/>
</dbReference>
<feature type="transmembrane region" description="Helical" evidence="8">
    <location>
        <begin position="146"/>
        <end position="168"/>
    </location>
</feature>
<comment type="caution">
    <text evidence="9">The sequence shown here is derived from an EMBL/GenBank/DDBJ whole genome shotgun (WGS) entry which is preliminary data.</text>
</comment>
<evidence type="ECO:0000313" key="9">
    <source>
        <dbReference type="EMBL" id="RLK60770.1"/>
    </source>
</evidence>
<evidence type="ECO:0000256" key="8">
    <source>
        <dbReference type="SAM" id="Phobius"/>
    </source>
</evidence>
<feature type="transmembrane region" description="Helical" evidence="8">
    <location>
        <begin position="300"/>
        <end position="317"/>
    </location>
</feature>
<gene>
    <name evidence="9" type="ORF">CLV68_1283</name>
</gene>
<evidence type="ECO:0000256" key="1">
    <source>
        <dbReference type="ARBA" id="ARBA00004651"/>
    </source>
</evidence>
<keyword evidence="9" id="KW-0328">Glycosyltransferase</keyword>
<evidence type="ECO:0000256" key="4">
    <source>
        <dbReference type="ARBA" id="ARBA00022692"/>
    </source>
</evidence>
<keyword evidence="10" id="KW-1185">Reference proteome</keyword>
<feature type="transmembrane region" description="Helical" evidence="8">
    <location>
        <begin position="175"/>
        <end position="195"/>
    </location>
</feature>
<evidence type="ECO:0000256" key="5">
    <source>
        <dbReference type="ARBA" id="ARBA00022989"/>
    </source>
</evidence>